<feature type="transmembrane region" description="Helical" evidence="1">
    <location>
        <begin position="29"/>
        <end position="48"/>
    </location>
</feature>
<accession>K9YVQ2</accession>
<keyword evidence="1" id="KW-0472">Membrane</keyword>
<keyword evidence="1" id="KW-0812">Transmembrane</keyword>
<feature type="transmembrane region" description="Helical" evidence="1">
    <location>
        <begin position="5"/>
        <end position="23"/>
    </location>
</feature>
<keyword evidence="3" id="KW-1185">Reference proteome</keyword>
<dbReference type="EMBL" id="CP003944">
    <property type="protein sequence ID" value="AFZ50420.1"/>
    <property type="molecule type" value="Genomic_DNA"/>
</dbReference>
<evidence type="ECO:0000313" key="2">
    <source>
        <dbReference type="EMBL" id="AFZ50420.1"/>
    </source>
</evidence>
<dbReference type="AlphaFoldDB" id="K9YVQ2"/>
<name>K9YVQ2_DACS8</name>
<gene>
    <name evidence="2" type="ORF">Dacsa_1759</name>
</gene>
<organism evidence="2 3">
    <name type="scientific">Dactylococcopsis salina (strain PCC 8305)</name>
    <name type="common">Myxobactron salinum</name>
    <dbReference type="NCBI Taxonomy" id="13035"/>
    <lineage>
        <taxon>Bacteria</taxon>
        <taxon>Bacillati</taxon>
        <taxon>Cyanobacteriota</taxon>
        <taxon>Cyanophyceae</taxon>
        <taxon>Nodosilineales</taxon>
        <taxon>Cymatolegaceae</taxon>
        <taxon>Dactylococcopsis</taxon>
    </lineage>
</organism>
<evidence type="ECO:0000256" key="1">
    <source>
        <dbReference type="SAM" id="Phobius"/>
    </source>
</evidence>
<proteinExistence type="predicted"/>
<reference evidence="2" key="1">
    <citation type="submission" date="2012-04" db="EMBL/GenBank/DDBJ databases">
        <title>Finished genome of Dactylococcopsis salina PCC 8305.</title>
        <authorList>
            <consortium name="US DOE Joint Genome Institute"/>
            <person name="Gugger M."/>
            <person name="Coursin T."/>
            <person name="Rippka R."/>
            <person name="Tandeau De Marsac N."/>
            <person name="Huntemann M."/>
            <person name="Wei C.-L."/>
            <person name="Han J."/>
            <person name="Detter J.C."/>
            <person name="Han C."/>
            <person name="Tapia R."/>
            <person name="Daligault H."/>
            <person name="Chen A."/>
            <person name="Krypides N."/>
            <person name="Mavromatis K."/>
            <person name="Markowitz V."/>
            <person name="Szeto E."/>
            <person name="Ivanova N."/>
            <person name="Ovchinnikova G."/>
            <person name="Pagani I."/>
            <person name="Pati A."/>
            <person name="Goodwin L."/>
            <person name="Peters L."/>
            <person name="Pitluck S."/>
            <person name="Woyke T."/>
            <person name="Kerfeld C."/>
        </authorList>
    </citation>
    <scope>NUCLEOTIDE SEQUENCE [LARGE SCALE GENOMIC DNA]</scope>
    <source>
        <strain evidence="2">PCC 8305</strain>
    </source>
</reference>
<sequence>MMLRFWLVCFGILFAMVELWGWLQELTLSFPLCILGGIVLAIVSNLKFSPLPSSATHLTLPPQRSDQ</sequence>
<dbReference type="HOGENOM" id="CLU_2825160_0_0_3"/>
<dbReference type="KEGG" id="dsl:Dacsa_1759"/>
<dbReference type="Proteomes" id="UP000010482">
    <property type="component" value="Chromosome"/>
</dbReference>
<evidence type="ECO:0000313" key="3">
    <source>
        <dbReference type="Proteomes" id="UP000010482"/>
    </source>
</evidence>
<protein>
    <submittedName>
        <fullName evidence="2">Uncharacterized protein</fullName>
    </submittedName>
</protein>
<dbReference type="RefSeq" id="WP_015229417.1">
    <property type="nucleotide sequence ID" value="NC_019780.1"/>
</dbReference>
<keyword evidence="1" id="KW-1133">Transmembrane helix</keyword>